<feature type="compositionally biased region" description="Low complexity" evidence="1">
    <location>
        <begin position="18"/>
        <end position="50"/>
    </location>
</feature>
<reference evidence="2 3" key="1">
    <citation type="submission" date="2015-01" db="EMBL/GenBank/DDBJ databases">
        <title>Draft genome sequence of Leucobacter komagatae strain VKM ST2845.</title>
        <authorList>
            <person name="Karlyshev A.V."/>
            <person name="Kudryashova E.B."/>
        </authorList>
    </citation>
    <scope>NUCLEOTIDE SEQUENCE [LARGE SCALE GENOMIC DNA]</scope>
    <source>
        <strain evidence="2 3">VKM ST2845</strain>
    </source>
</reference>
<evidence type="ECO:0000313" key="3">
    <source>
        <dbReference type="Proteomes" id="UP000032120"/>
    </source>
</evidence>
<feature type="region of interest" description="Disordered" evidence="1">
    <location>
        <begin position="1"/>
        <end position="68"/>
    </location>
</feature>
<dbReference type="Proteomes" id="UP000032120">
    <property type="component" value="Unassembled WGS sequence"/>
</dbReference>
<dbReference type="AntiFam" id="ANF00136">
    <property type="entry name" value="Shadow ORF (opposite garK)"/>
</dbReference>
<gene>
    <name evidence="2" type="ORF">SD72_10910</name>
</gene>
<sequence>MPVPPSLVADPPTLNSISVAPPSSAARMSSPTPNVSASSGRSGSSLTHGSPLASAASTIAVEPSALTP</sequence>
<organism evidence="2 3">
    <name type="scientific">Leucobacter komagatae</name>
    <dbReference type="NCBI Taxonomy" id="55969"/>
    <lineage>
        <taxon>Bacteria</taxon>
        <taxon>Bacillati</taxon>
        <taxon>Actinomycetota</taxon>
        <taxon>Actinomycetes</taxon>
        <taxon>Micrococcales</taxon>
        <taxon>Microbacteriaceae</taxon>
        <taxon>Leucobacter</taxon>
    </lineage>
</organism>
<proteinExistence type="predicted"/>
<dbReference type="EMBL" id="JXSQ01000014">
    <property type="protein sequence ID" value="KIP52175.1"/>
    <property type="molecule type" value="Genomic_DNA"/>
</dbReference>
<evidence type="ECO:0000313" key="2">
    <source>
        <dbReference type="EMBL" id="KIP52175.1"/>
    </source>
</evidence>
<accession>A0A0D0H4W0</accession>
<keyword evidence="3" id="KW-1185">Reference proteome</keyword>
<evidence type="ECO:0000256" key="1">
    <source>
        <dbReference type="SAM" id="MobiDB-lite"/>
    </source>
</evidence>
<name>A0A0D0H4W0_9MICO</name>
<protein>
    <submittedName>
        <fullName evidence="2">Uncharacterized protein</fullName>
    </submittedName>
</protein>
<dbReference type="AlphaFoldDB" id="A0A0D0H4W0"/>
<comment type="caution">
    <text evidence="2">The sequence shown here is derived from an EMBL/GenBank/DDBJ whole genome shotgun (WGS) entry which is preliminary data.</text>
</comment>